<dbReference type="Proteomes" id="UP001058860">
    <property type="component" value="Chromosome"/>
</dbReference>
<feature type="region of interest" description="Disordered" evidence="1">
    <location>
        <begin position="349"/>
        <end position="391"/>
    </location>
</feature>
<evidence type="ECO:0000313" key="3">
    <source>
        <dbReference type="EMBL" id="UUY03521.1"/>
    </source>
</evidence>
<feature type="chain" id="PRO_5046643520" evidence="2">
    <location>
        <begin position="17"/>
        <end position="391"/>
    </location>
</feature>
<keyword evidence="2" id="KW-0732">Signal</keyword>
<feature type="signal peptide" evidence="2">
    <location>
        <begin position="1"/>
        <end position="16"/>
    </location>
</feature>
<organism evidence="3 4">
    <name type="scientific">Svornostia abyssi</name>
    <dbReference type="NCBI Taxonomy" id="2898438"/>
    <lineage>
        <taxon>Bacteria</taxon>
        <taxon>Bacillati</taxon>
        <taxon>Actinomycetota</taxon>
        <taxon>Thermoleophilia</taxon>
        <taxon>Solirubrobacterales</taxon>
        <taxon>Baekduiaceae</taxon>
        <taxon>Svornostia</taxon>
    </lineage>
</organism>
<accession>A0ABY5PFX6</accession>
<dbReference type="EMBL" id="CP088295">
    <property type="protein sequence ID" value="UUY03521.1"/>
    <property type="molecule type" value="Genomic_DNA"/>
</dbReference>
<evidence type="ECO:0000313" key="4">
    <source>
        <dbReference type="Proteomes" id="UP001058860"/>
    </source>
</evidence>
<keyword evidence="4" id="KW-1185">Reference proteome</keyword>
<evidence type="ECO:0000256" key="1">
    <source>
        <dbReference type="SAM" id="MobiDB-lite"/>
    </source>
</evidence>
<name>A0ABY5PFX6_9ACTN</name>
<protein>
    <submittedName>
        <fullName evidence="3">Uncharacterized protein</fullName>
    </submittedName>
</protein>
<proteinExistence type="predicted"/>
<sequence>MWIIALSLVAAPAASAEVRPAETVDGPSADVLELGGVAMADDGTGGLVYRRRIDGRAHIFASVFTGTSWERPQRVDGGQEFESSWPRIAAASGGRLLVTWASQIGTTTTGAARNGLFAAIKAPRSARFGAPTTIETDLGEATALYPALAMAANGGPSYVSYVRQGARVEYRLAVFRGGPRWSRTVVRRRNEDRALRAINATTAPKLVSDAVGNGMIAYIDVDESGVERVFARRLFNGELGLVPLQASPTEVDGRPVLGPSDEFAAGIGGFGEAIVAVRQQLDPESSATQVFANVLPPVFSQSAAAFVGPKLIPAPAGGIPTGLAAATFAEGGFSGGIRPGQLNGVRRRRRCELRRADPPVDPRELRTGRAEDRARSEGFRRAGTPARDRRS</sequence>
<reference evidence="4" key="1">
    <citation type="submission" date="2021-11" db="EMBL/GenBank/DDBJ databases">
        <title>Cultivation dependent microbiological survey of springs from the worlds oldest radium mine currently devoted to the extraction of radon-saturated water.</title>
        <authorList>
            <person name="Kapinusova G."/>
            <person name="Smrhova T."/>
            <person name="Strejcek M."/>
            <person name="Suman J."/>
            <person name="Jani K."/>
            <person name="Pajer P."/>
            <person name="Uhlik O."/>
        </authorList>
    </citation>
    <scope>NUCLEOTIDE SEQUENCE [LARGE SCALE GENOMIC DNA]</scope>
    <source>
        <strain evidence="4">J379</strain>
    </source>
</reference>
<feature type="compositionally biased region" description="Basic and acidic residues" evidence="1">
    <location>
        <begin position="353"/>
        <end position="391"/>
    </location>
</feature>
<dbReference type="RefSeq" id="WP_353864025.1">
    <property type="nucleotide sequence ID" value="NZ_CP088295.1"/>
</dbReference>
<gene>
    <name evidence="3" type="ORF">LRS13_23095</name>
</gene>
<evidence type="ECO:0000256" key="2">
    <source>
        <dbReference type="SAM" id="SignalP"/>
    </source>
</evidence>